<dbReference type="Gene3D" id="1.10.10.10">
    <property type="entry name" value="Winged helix-like DNA-binding domain superfamily/Winged helix DNA-binding domain"/>
    <property type="match status" value="1"/>
</dbReference>
<dbReference type="RefSeq" id="WP_388107077.1">
    <property type="nucleotide sequence ID" value="NZ_JBIAHM010000006.1"/>
</dbReference>
<sequence length="271" mass="29806">MSPDVALEALLAHQENDLLERQQQLADARTEVARFVDDYNAAQQDLRGAMVERLSGLEEIRIRIEELTQKCESELLAFAAGGPQSEASREASRPLSEDLTVRGVVMRSIYLDSVHNDPATVEHLRWLSSQGDDVRTTASLPCRMLVFDRAIGVLPTDPDDSAAGALVLQGRGVIVALCELFERVWENAIPFGSRPQHRERTDGELSPQEKAILRLLGEGLTDEVVARKLGVSVRTGRRITAELMSRLGARSRFQAGLRAAQLGWAAEAEAV</sequence>
<dbReference type="InterPro" id="IPR036388">
    <property type="entry name" value="WH-like_DNA-bd_sf"/>
</dbReference>
<dbReference type="CDD" id="cd06170">
    <property type="entry name" value="LuxR_C_like"/>
    <property type="match status" value="1"/>
</dbReference>
<reference evidence="3 4" key="1">
    <citation type="submission" date="2024-10" db="EMBL/GenBank/DDBJ databases">
        <title>The Natural Products Discovery Center: Release of the First 8490 Sequenced Strains for Exploring Actinobacteria Biosynthetic Diversity.</title>
        <authorList>
            <person name="Kalkreuter E."/>
            <person name="Kautsar S.A."/>
            <person name="Yang D."/>
            <person name="Bader C.D."/>
            <person name="Teijaro C.N."/>
            <person name="Fluegel L."/>
            <person name="Davis C.M."/>
            <person name="Simpson J.R."/>
            <person name="Lauterbach L."/>
            <person name="Steele A.D."/>
            <person name="Gui C."/>
            <person name="Meng S."/>
            <person name="Li G."/>
            <person name="Viehrig K."/>
            <person name="Ye F."/>
            <person name="Su P."/>
            <person name="Kiefer A.F."/>
            <person name="Nichols A."/>
            <person name="Cepeda A.J."/>
            <person name="Yan W."/>
            <person name="Fan B."/>
            <person name="Jiang Y."/>
            <person name="Adhikari A."/>
            <person name="Zheng C.-J."/>
            <person name="Schuster L."/>
            <person name="Cowan T.M."/>
            <person name="Smanski M.J."/>
            <person name="Chevrette M.G."/>
            <person name="De Carvalho L.P.S."/>
            <person name="Shen B."/>
        </authorList>
    </citation>
    <scope>NUCLEOTIDE SEQUENCE [LARGE SCALE GENOMIC DNA]</scope>
    <source>
        <strain evidence="3 4">NPDC006488</strain>
    </source>
</reference>
<organism evidence="3 4">
    <name type="scientific">Streptomyces hokutonensis</name>
    <dbReference type="NCBI Taxonomy" id="1306990"/>
    <lineage>
        <taxon>Bacteria</taxon>
        <taxon>Bacillati</taxon>
        <taxon>Actinomycetota</taxon>
        <taxon>Actinomycetes</taxon>
        <taxon>Kitasatosporales</taxon>
        <taxon>Streptomycetaceae</taxon>
        <taxon>Streptomyces</taxon>
    </lineage>
</organism>
<dbReference type="PANTHER" id="PTHR34293">
    <property type="entry name" value="HTH-TYPE TRANSCRIPTIONAL REGULATOR TRMBL2"/>
    <property type="match status" value="1"/>
</dbReference>
<dbReference type="EMBL" id="JBIAHM010000006">
    <property type="protein sequence ID" value="MFE9600490.1"/>
    <property type="molecule type" value="Genomic_DNA"/>
</dbReference>
<dbReference type="PANTHER" id="PTHR34293:SF1">
    <property type="entry name" value="HTH-TYPE TRANSCRIPTIONAL REGULATOR TRMBL2"/>
    <property type="match status" value="1"/>
</dbReference>
<dbReference type="PRINTS" id="PR00038">
    <property type="entry name" value="HTHLUXR"/>
</dbReference>
<dbReference type="InterPro" id="IPR016032">
    <property type="entry name" value="Sig_transdc_resp-reg_C-effctor"/>
</dbReference>
<feature type="domain" description="HTH luxR-type" evidence="2">
    <location>
        <begin position="198"/>
        <end position="263"/>
    </location>
</feature>
<accession>A0ABW6M2Y5</accession>
<evidence type="ECO:0000313" key="4">
    <source>
        <dbReference type="Proteomes" id="UP001601303"/>
    </source>
</evidence>
<comment type="caution">
    <text evidence="3">The sequence shown here is derived from an EMBL/GenBank/DDBJ whole genome shotgun (WGS) entry which is preliminary data.</text>
</comment>
<dbReference type="InterPro" id="IPR000792">
    <property type="entry name" value="Tscrpt_reg_LuxR_C"/>
</dbReference>
<keyword evidence="4" id="KW-1185">Reference proteome</keyword>
<keyword evidence="1" id="KW-0175">Coiled coil</keyword>
<name>A0ABW6M2Y5_9ACTN</name>
<dbReference type="InterPro" id="IPR051797">
    <property type="entry name" value="TrmB-like"/>
</dbReference>
<gene>
    <name evidence="3" type="ORF">ACFYNQ_18185</name>
</gene>
<dbReference type="SUPFAM" id="SSF46894">
    <property type="entry name" value="C-terminal effector domain of the bipartite response regulators"/>
    <property type="match status" value="1"/>
</dbReference>
<dbReference type="Proteomes" id="UP001601303">
    <property type="component" value="Unassembled WGS sequence"/>
</dbReference>
<dbReference type="PROSITE" id="PS50043">
    <property type="entry name" value="HTH_LUXR_2"/>
    <property type="match status" value="1"/>
</dbReference>
<proteinExistence type="predicted"/>
<evidence type="ECO:0000259" key="2">
    <source>
        <dbReference type="PROSITE" id="PS50043"/>
    </source>
</evidence>
<feature type="coiled-coil region" evidence="1">
    <location>
        <begin position="11"/>
        <end position="77"/>
    </location>
</feature>
<protein>
    <submittedName>
        <fullName evidence="3">LuxR C-terminal-related transcriptional regulator</fullName>
    </submittedName>
</protein>
<evidence type="ECO:0000256" key="1">
    <source>
        <dbReference type="SAM" id="Coils"/>
    </source>
</evidence>
<evidence type="ECO:0000313" key="3">
    <source>
        <dbReference type="EMBL" id="MFE9600490.1"/>
    </source>
</evidence>
<dbReference type="Pfam" id="PF00196">
    <property type="entry name" value="GerE"/>
    <property type="match status" value="1"/>
</dbReference>
<dbReference type="SMART" id="SM00421">
    <property type="entry name" value="HTH_LUXR"/>
    <property type="match status" value="1"/>
</dbReference>